<organism evidence="7">
    <name type="scientific">marine sediment metagenome</name>
    <dbReference type="NCBI Taxonomy" id="412755"/>
    <lineage>
        <taxon>unclassified sequences</taxon>
        <taxon>metagenomes</taxon>
        <taxon>ecological metagenomes</taxon>
    </lineage>
</organism>
<feature type="transmembrane region" description="Helical" evidence="6">
    <location>
        <begin position="78"/>
        <end position="102"/>
    </location>
</feature>
<feature type="transmembrane region" description="Helical" evidence="6">
    <location>
        <begin position="209"/>
        <end position="233"/>
    </location>
</feature>
<evidence type="ECO:0000256" key="3">
    <source>
        <dbReference type="ARBA" id="ARBA00022692"/>
    </source>
</evidence>
<proteinExistence type="predicted"/>
<evidence type="ECO:0000256" key="1">
    <source>
        <dbReference type="ARBA" id="ARBA00004651"/>
    </source>
</evidence>
<comment type="caution">
    <text evidence="7">The sequence shown here is derived from an EMBL/GenBank/DDBJ whole genome shotgun (WGS) entry which is preliminary data.</text>
</comment>
<accession>X1T1G0</accession>
<evidence type="ECO:0000256" key="2">
    <source>
        <dbReference type="ARBA" id="ARBA00022475"/>
    </source>
</evidence>
<evidence type="ECO:0000256" key="5">
    <source>
        <dbReference type="ARBA" id="ARBA00023136"/>
    </source>
</evidence>
<feature type="transmembrane region" description="Helical" evidence="6">
    <location>
        <begin position="148"/>
        <end position="166"/>
    </location>
</feature>
<evidence type="ECO:0000256" key="6">
    <source>
        <dbReference type="SAM" id="Phobius"/>
    </source>
</evidence>
<keyword evidence="3 6" id="KW-0812">Transmembrane</keyword>
<keyword evidence="4 6" id="KW-1133">Transmembrane helix</keyword>
<keyword evidence="5 6" id="KW-0472">Membrane</keyword>
<keyword evidence="2" id="KW-1003">Cell membrane</keyword>
<evidence type="ECO:0000256" key="4">
    <source>
        <dbReference type="ARBA" id="ARBA00022989"/>
    </source>
</evidence>
<feature type="transmembrane region" description="Helical" evidence="6">
    <location>
        <begin position="39"/>
        <end position="58"/>
    </location>
</feature>
<dbReference type="EMBL" id="BARW01011222">
    <property type="protein sequence ID" value="GAI85226.1"/>
    <property type="molecule type" value="Genomic_DNA"/>
</dbReference>
<name>X1T1G0_9ZZZZ</name>
<feature type="transmembrane region" description="Helical" evidence="6">
    <location>
        <begin position="6"/>
        <end position="27"/>
    </location>
</feature>
<feature type="non-terminal residue" evidence="7">
    <location>
        <position position="243"/>
    </location>
</feature>
<dbReference type="AlphaFoldDB" id="X1T1G0"/>
<protein>
    <submittedName>
        <fullName evidence="7">Uncharacterized protein</fullName>
    </submittedName>
</protein>
<dbReference type="NCBIfam" id="TIGR00374">
    <property type="entry name" value="flippase-like domain"/>
    <property type="match status" value="1"/>
</dbReference>
<gene>
    <name evidence="7" type="ORF">S12H4_21733</name>
</gene>
<dbReference type="GO" id="GO:0005886">
    <property type="term" value="C:plasma membrane"/>
    <property type="evidence" value="ECO:0007669"/>
    <property type="project" value="UniProtKB-SubCell"/>
</dbReference>
<evidence type="ECO:0000313" key="7">
    <source>
        <dbReference type="EMBL" id="GAI85226.1"/>
    </source>
</evidence>
<feature type="transmembrane region" description="Helical" evidence="6">
    <location>
        <begin position="123"/>
        <end position="142"/>
    </location>
</feature>
<dbReference type="InterPro" id="IPR022791">
    <property type="entry name" value="L-PG_synthase/AglD"/>
</dbReference>
<comment type="subcellular location">
    <subcellularLocation>
        <location evidence="1">Cell membrane</location>
        <topology evidence="1">Multi-pass membrane protein</topology>
    </subcellularLocation>
</comment>
<dbReference type="PANTHER" id="PTHR40277:SF1">
    <property type="entry name" value="BLL5419 PROTEIN"/>
    <property type="match status" value="1"/>
</dbReference>
<reference evidence="7" key="1">
    <citation type="journal article" date="2014" name="Front. Microbiol.">
        <title>High frequency of phylogenetically diverse reductive dehalogenase-homologous genes in deep subseafloor sedimentary metagenomes.</title>
        <authorList>
            <person name="Kawai M."/>
            <person name="Futagami T."/>
            <person name="Toyoda A."/>
            <person name="Takaki Y."/>
            <person name="Nishi S."/>
            <person name="Hori S."/>
            <person name="Arai W."/>
            <person name="Tsubouchi T."/>
            <person name="Morono Y."/>
            <person name="Uchiyama I."/>
            <person name="Ito T."/>
            <person name="Fujiyama A."/>
            <person name="Inagaki F."/>
            <person name="Takami H."/>
        </authorList>
    </citation>
    <scope>NUCLEOTIDE SEQUENCE</scope>
    <source>
        <strain evidence="7">Expedition CK06-06</strain>
    </source>
</reference>
<dbReference type="PANTHER" id="PTHR40277">
    <property type="entry name" value="BLL5419 PROTEIN"/>
    <property type="match status" value="1"/>
</dbReference>
<sequence>MAHMHKKAYVWIIGLVIFGFILIKVNIPDILAIFSEIRIFYIVFALLLIVPLVATKAYRWQYLLKIQDIDYSFRATFLVYLAGMYLGIVTPGRAGELIRGFYLKNDKNISLSKAFSSVLVDRLFDLFTLIILGCLGLVIFALPKQQSLGILAVALVIILATGVLLSKKLTRRVIQFAYKRTTLRRYREKMDESINDFYLGIKELTKTKLVIPLLITVFAYLIFYTPCLAILVWSSASHYPYSA</sequence>
<dbReference type="Pfam" id="PF03706">
    <property type="entry name" value="LPG_synthase_TM"/>
    <property type="match status" value="1"/>
</dbReference>